<name>A0ABX1Z7U7_9BACL</name>
<dbReference type="EMBL" id="WHOC01000148">
    <property type="protein sequence ID" value="NOU89358.1"/>
    <property type="molecule type" value="Genomic_DNA"/>
</dbReference>
<evidence type="ECO:0000256" key="1">
    <source>
        <dbReference type="ARBA" id="ARBA00009437"/>
    </source>
</evidence>
<dbReference type="PANTHER" id="PTHR30419:SF28">
    <property type="entry name" value="HTH-TYPE TRANSCRIPTIONAL REGULATOR BSDA"/>
    <property type="match status" value="1"/>
</dbReference>
<keyword evidence="2" id="KW-0805">Transcription regulation</keyword>
<evidence type="ECO:0000256" key="2">
    <source>
        <dbReference type="ARBA" id="ARBA00023015"/>
    </source>
</evidence>
<dbReference type="InterPro" id="IPR005119">
    <property type="entry name" value="LysR_subst-bd"/>
</dbReference>
<organism evidence="7 8">
    <name type="scientific">Paenibacillus germinis</name>
    <dbReference type="NCBI Taxonomy" id="2654979"/>
    <lineage>
        <taxon>Bacteria</taxon>
        <taxon>Bacillati</taxon>
        <taxon>Bacillota</taxon>
        <taxon>Bacilli</taxon>
        <taxon>Bacillales</taxon>
        <taxon>Paenibacillaceae</taxon>
        <taxon>Paenibacillus</taxon>
    </lineage>
</organism>
<evidence type="ECO:0000259" key="6">
    <source>
        <dbReference type="PROSITE" id="PS50931"/>
    </source>
</evidence>
<protein>
    <submittedName>
        <fullName evidence="7">LysR family transcriptional regulator</fullName>
    </submittedName>
</protein>
<evidence type="ECO:0000256" key="5">
    <source>
        <dbReference type="SAM" id="Phobius"/>
    </source>
</evidence>
<keyword evidence="5" id="KW-1133">Transmembrane helix</keyword>
<sequence length="297" mass="33890">MDVRQLNYFLAIAKEEQITRAAQALHMEQPPLSRQLKLMEEELGVTLFDRNGKQMKLTQAGEVLQRWAESLLHDLNEAVKEVKDIENGLQGTLSVGSVFSCISLLPLKIGEFRQRYPRVTFKILEGDHVTLAEYLEHRNIELVITRLPFESNYDSDKYAIKRLPSDPFVAVVPRQWNCFPLQDSISMKELADLQLLAVKSDKTIRLHEKIVNECRRFGFEPNMICECSSVAIIIALVVAGIGATILPKSVMTSFRIPDIQILDIYDTSFQSDVGIVWLQNRYLSKSAQTFIDIFDNV</sequence>
<dbReference type="Pfam" id="PF03466">
    <property type="entry name" value="LysR_substrate"/>
    <property type="match status" value="1"/>
</dbReference>
<proteinExistence type="inferred from homology"/>
<evidence type="ECO:0000256" key="4">
    <source>
        <dbReference type="ARBA" id="ARBA00023163"/>
    </source>
</evidence>
<dbReference type="Gene3D" id="3.40.190.290">
    <property type="match status" value="1"/>
</dbReference>
<dbReference type="Pfam" id="PF00126">
    <property type="entry name" value="HTH_1"/>
    <property type="match status" value="1"/>
</dbReference>
<keyword evidence="3" id="KW-0238">DNA-binding</keyword>
<dbReference type="PROSITE" id="PS50931">
    <property type="entry name" value="HTH_LYSR"/>
    <property type="match status" value="1"/>
</dbReference>
<dbReference type="InterPro" id="IPR036390">
    <property type="entry name" value="WH_DNA-bd_sf"/>
</dbReference>
<dbReference type="RefSeq" id="WP_171692315.1">
    <property type="nucleotide sequence ID" value="NZ_WHOC01000148.1"/>
</dbReference>
<evidence type="ECO:0000256" key="3">
    <source>
        <dbReference type="ARBA" id="ARBA00023125"/>
    </source>
</evidence>
<dbReference type="InterPro" id="IPR050950">
    <property type="entry name" value="HTH-type_LysR_regulators"/>
</dbReference>
<comment type="caution">
    <text evidence="7">The sequence shown here is derived from an EMBL/GenBank/DDBJ whole genome shotgun (WGS) entry which is preliminary data.</text>
</comment>
<keyword evidence="5" id="KW-0472">Membrane</keyword>
<dbReference type="InterPro" id="IPR036388">
    <property type="entry name" value="WH-like_DNA-bd_sf"/>
</dbReference>
<dbReference type="InterPro" id="IPR000847">
    <property type="entry name" value="LysR_HTH_N"/>
</dbReference>
<dbReference type="CDD" id="cd05466">
    <property type="entry name" value="PBP2_LTTR_substrate"/>
    <property type="match status" value="1"/>
</dbReference>
<dbReference type="SUPFAM" id="SSF53850">
    <property type="entry name" value="Periplasmic binding protein-like II"/>
    <property type="match status" value="1"/>
</dbReference>
<dbReference type="Gene3D" id="1.10.10.10">
    <property type="entry name" value="Winged helix-like DNA-binding domain superfamily/Winged helix DNA-binding domain"/>
    <property type="match status" value="1"/>
</dbReference>
<accession>A0ABX1Z7U7</accession>
<reference evidence="7 8" key="1">
    <citation type="submission" date="2019-10" db="EMBL/GenBank/DDBJ databases">
        <title>Description of Paenibacillus choica sp. nov.</title>
        <authorList>
            <person name="Carlier A."/>
            <person name="Qi S."/>
        </authorList>
    </citation>
    <scope>NUCLEOTIDE SEQUENCE [LARGE SCALE GENOMIC DNA]</scope>
    <source>
        <strain evidence="7 8">LMG 31460</strain>
    </source>
</reference>
<keyword evidence="8" id="KW-1185">Reference proteome</keyword>
<keyword evidence="5" id="KW-0812">Transmembrane</keyword>
<dbReference type="SUPFAM" id="SSF46785">
    <property type="entry name" value="Winged helix' DNA-binding domain"/>
    <property type="match status" value="1"/>
</dbReference>
<dbReference type="Proteomes" id="UP000658690">
    <property type="component" value="Unassembled WGS sequence"/>
</dbReference>
<dbReference type="PANTHER" id="PTHR30419">
    <property type="entry name" value="HTH-TYPE TRANSCRIPTIONAL REGULATOR YBHD"/>
    <property type="match status" value="1"/>
</dbReference>
<gene>
    <name evidence="7" type="ORF">GC102_26975</name>
</gene>
<evidence type="ECO:0000313" key="7">
    <source>
        <dbReference type="EMBL" id="NOU89358.1"/>
    </source>
</evidence>
<dbReference type="PRINTS" id="PR00039">
    <property type="entry name" value="HTHLYSR"/>
</dbReference>
<comment type="similarity">
    <text evidence="1">Belongs to the LysR transcriptional regulatory family.</text>
</comment>
<evidence type="ECO:0000313" key="8">
    <source>
        <dbReference type="Proteomes" id="UP000658690"/>
    </source>
</evidence>
<feature type="domain" description="HTH lysR-type" evidence="6">
    <location>
        <begin position="1"/>
        <end position="58"/>
    </location>
</feature>
<keyword evidence="4" id="KW-0804">Transcription</keyword>
<feature type="transmembrane region" description="Helical" evidence="5">
    <location>
        <begin position="229"/>
        <end position="246"/>
    </location>
</feature>